<organism evidence="5 6">
    <name type="scientific">Butyricimonas hominis</name>
    <dbReference type="NCBI Taxonomy" id="2763032"/>
    <lineage>
        <taxon>Bacteria</taxon>
        <taxon>Pseudomonadati</taxon>
        <taxon>Bacteroidota</taxon>
        <taxon>Bacteroidia</taxon>
        <taxon>Bacteroidales</taxon>
        <taxon>Odoribacteraceae</taxon>
        <taxon>Butyricimonas</taxon>
    </lineage>
</organism>
<dbReference type="InterPro" id="IPR017900">
    <property type="entry name" value="4Fe4S_Fe_S_CS"/>
</dbReference>
<dbReference type="RefSeq" id="WP_186976526.1">
    <property type="nucleotide sequence ID" value="NZ_JACOOH010000005.1"/>
</dbReference>
<dbReference type="InterPro" id="IPR017896">
    <property type="entry name" value="4Fe4S_Fe-S-bd"/>
</dbReference>
<evidence type="ECO:0000313" key="5">
    <source>
        <dbReference type="EMBL" id="MBC5622068.1"/>
    </source>
</evidence>
<dbReference type="PROSITE" id="PS51379">
    <property type="entry name" value="4FE4S_FER_2"/>
    <property type="match status" value="2"/>
</dbReference>
<gene>
    <name evidence="5" type="ORF">H8S64_13245</name>
</gene>
<evidence type="ECO:0000256" key="3">
    <source>
        <dbReference type="ARBA" id="ARBA00023014"/>
    </source>
</evidence>
<dbReference type="InterPro" id="IPR052977">
    <property type="entry name" value="Polyferredoxin-like_ET"/>
</dbReference>
<dbReference type="EMBL" id="JACOOH010000005">
    <property type="protein sequence ID" value="MBC5622068.1"/>
    <property type="molecule type" value="Genomic_DNA"/>
</dbReference>
<dbReference type="SUPFAM" id="SSF54862">
    <property type="entry name" value="4Fe-4S ferredoxins"/>
    <property type="match status" value="1"/>
</dbReference>
<evidence type="ECO:0000256" key="1">
    <source>
        <dbReference type="ARBA" id="ARBA00022723"/>
    </source>
</evidence>
<dbReference type="InterPro" id="IPR007525">
    <property type="entry name" value="FrhB_FdhB_C"/>
</dbReference>
<dbReference type="Pfam" id="PF04432">
    <property type="entry name" value="FrhB_FdhB_C"/>
    <property type="match status" value="1"/>
</dbReference>
<evidence type="ECO:0000256" key="2">
    <source>
        <dbReference type="ARBA" id="ARBA00023004"/>
    </source>
</evidence>
<evidence type="ECO:0000313" key="6">
    <source>
        <dbReference type="Proteomes" id="UP000646484"/>
    </source>
</evidence>
<sequence length="383" mass="43718">MINIQDKKDCCGCGACVQRCPKRCITMQEDKEGFLYPEIDRTCCIDCGLCEKVCPVINQGGNRSPIEVYASKCQVDEIRINSSSGGIFSMLAEKIIENGGVVFGARFNDRWEVVHDYAETIEGIIPFRGSKYVQSVIGETYKQAEVFLKQGRFVLFSGTSCQISGLLHFLRKDYKNLITVDVICHGVPSPLVWCQYLKEIGFIVQDKKPVISGISFRNKRLGWRKYGFEIRYDKEEANFFEMHRNNIFMRGFLHNIYSRPSCYACPAKGGRSQSDITLGDYWGVELYHPEFYDDKGVSAVLINTEKGKRIYSQLKVDGVSTDYNKILLGNSCIEHSVKISKYRDDFFDVLNKSEFSLIGIITKRTRPSLLRRIISYARRITGI</sequence>
<proteinExistence type="predicted"/>
<dbReference type="PROSITE" id="PS00198">
    <property type="entry name" value="4FE4S_FER_1"/>
    <property type="match status" value="2"/>
</dbReference>
<feature type="domain" description="4Fe-4S ferredoxin-type" evidence="4">
    <location>
        <begin position="35"/>
        <end position="62"/>
    </location>
</feature>
<keyword evidence="6" id="KW-1185">Reference proteome</keyword>
<protein>
    <submittedName>
        <fullName evidence="5">Coenzyme F420 hydrogenase/dehydrogenase, beta subunit C-terminal domain</fullName>
    </submittedName>
</protein>
<feature type="domain" description="4Fe-4S ferredoxin-type" evidence="4">
    <location>
        <begin position="1"/>
        <end position="30"/>
    </location>
</feature>
<keyword evidence="1" id="KW-0479">Metal-binding</keyword>
<keyword evidence="3" id="KW-0411">Iron-sulfur</keyword>
<dbReference type="PANTHER" id="PTHR43193:SF2">
    <property type="entry name" value="POLYFERREDOXIN PROTEIN FWDF"/>
    <property type="match status" value="1"/>
</dbReference>
<dbReference type="Pfam" id="PF12838">
    <property type="entry name" value="Fer4_7"/>
    <property type="match status" value="1"/>
</dbReference>
<dbReference type="PANTHER" id="PTHR43193">
    <property type="match status" value="1"/>
</dbReference>
<dbReference type="Gene3D" id="3.30.70.20">
    <property type="match status" value="1"/>
</dbReference>
<comment type="caution">
    <text evidence="5">The sequence shown here is derived from an EMBL/GenBank/DDBJ whole genome shotgun (WGS) entry which is preliminary data.</text>
</comment>
<accession>A0ABR7D2A7</accession>
<dbReference type="Proteomes" id="UP000646484">
    <property type="component" value="Unassembled WGS sequence"/>
</dbReference>
<evidence type="ECO:0000259" key="4">
    <source>
        <dbReference type="PROSITE" id="PS51379"/>
    </source>
</evidence>
<keyword evidence="2" id="KW-0408">Iron</keyword>
<name>A0ABR7D2A7_9BACT</name>
<reference evidence="5 6" key="1">
    <citation type="submission" date="2020-08" db="EMBL/GenBank/DDBJ databases">
        <title>Genome public.</title>
        <authorList>
            <person name="Liu C."/>
            <person name="Sun Q."/>
        </authorList>
    </citation>
    <scope>NUCLEOTIDE SEQUENCE [LARGE SCALE GENOMIC DNA]</scope>
    <source>
        <strain evidence="5 6">NSJ-56</strain>
    </source>
</reference>